<dbReference type="SMART" id="SM00318">
    <property type="entry name" value="SNc"/>
    <property type="match status" value="1"/>
</dbReference>
<evidence type="ECO:0000313" key="3">
    <source>
        <dbReference type="Proteomes" id="UP000322876"/>
    </source>
</evidence>
<sequence>MKKILFIFLLNLFLLTNVFAGELARIEKISDGDTFIVRNEKNQKIKLRLIWIDTPEKFSSKKLEKDAWMCGVGKNRMIRLGKMATSYAKKYFENSKNVEVDYYGKGYYGRSLAVVYRRGATQPYNFDVIADGYACVYRKARYPQVLDELLEKAKKERRGLWSVDYEVMNCLCR</sequence>
<accession>A0A5A8F2B0</accession>
<comment type="caution">
    <text evidence="2">The sequence shown here is derived from an EMBL/GenBank/DDBJ whole genome shotgun (WGS) entry which is preliminary data.</text>
</comment>
<dbReference type="Pfam" id="PF00565">
    <property type="entry name" value="SNase"/>
    <property type="match status" value="1"/>
</dbReference>
<dbReference type="Proteomes" id="UP000322876">
    <property type="component" value="Unassembled WGS sequence"/>
</dbReference>
<proteinExistence type="predicted"/>
<protein>
    <submittedName>
        <fullName evidence="2">Thermonuclease family protein</fullName>
    </submittedName>
</protein>
<dbReference type="InterPro" id="IPR016071">
    <property type="entry name" value="Staphylococal_nuclease_OB-fold"/>
</dbReference>
<dbReference type="InterPro" id="IPR035437">
    <property type="entry name" value="SNase_OB-fold_sf"/>
</dbReference>
<dbReference type="OrthoDB" id="5339622at2"/>
<dbReference type="PROSITE" id="PS50830">
    <property type="entry name" value="TNASE_3"/>
    <property type="match status" value="1"/>
</dbReference>
<dbReference type="Gene3D" id="2.40.50.90">
    <property type="match status" value="1"/>
</dbReference>
<gene>
    <name evidence="2" type="ORF">FHQ18_09500</name>
</gene>
<dbReference type="EMBL" id="VFJB01000007">
    <property type="protein sequence ID" value="KAA0257565.1"/>
    <property type="molecule type" value="Genomic_DNA"/>
</dbReference>
<dbReference type="AlphaFoldDB" id="A0A5A8F2B0"/>
<name>A0A5A8F2B0_9BACT</name>
<organism evidence="2 3">
    <name type="scientific">Deferribacter autotrophicus</name>
    <dbReference type="NCBI Taxonomy" id="500465"/>
    <lineage>
        <taxon>Bacteria</taxon>
        <taxon>Pseudomonadati</taxon>
        <taxon>Deferribacterota</taxon>
        <taxon>Deferribacteres</taxon>
        <taxon>Deferribacterales</taxon>
        <taxon>Deferribacteraceae</taxon>
        <taxon>Deferribacter</taxon>
    </lineage>
</organism>
<feature type="domain" description="TNase-like" evidence="1">
    <location>
        <begin position="20"/>
        <end position="163"/>
    </location>
</feature>
<evidence type="ECO:0000259" key="1">
    <source>
        <dbReference type="PROSITE" id="PS50830"/>
    </source>
</evidence>
<evidence type="ECO:0000313" key="2">
    <source>
        <dbReference type="EMBL" id="KAA0257565.1"/>
    </source>
</evidence>
<keyword evidence="3" id="KW-1185">Reference proteome</keyword>
<dbReference type="SUPFAM" id="SSF50199">
    <property type="entry name" value="Staphylococcal nuclease"/>
    <property type="match status" value="1"/>
</dbReference>
<reference evidence="2 3" key="1">
    <citation type="submission" date="2019-06" db="EMBL/GenBank/DDBJ databases">
        <title>Genomic insights into carbon and energy metabolism of Deferribacter autotrophicus revealed new metabolic traits in the phylum Deferribacteres.</title>
        <authorList>
            <person name="Slobodkin A.I."/>
            <person name="Slobodkina G.B."/>
            <person name="Allioux M."/>
            <person name="Alain K."/>
            <person name="Jebbar M."/>
            <person name="Shadrin V."/>
            <person name="Kublanov I.V."/>
            <person name="Toshchakov S.V."/>
            <person name="Bonch-Osmolovskaya E.A."/>
        </authorList>
    </citation>
    <scope>NUCLEOTIDE SEQUENCE [LARGE SCALE GENOMIC DNA]</scope>
    <source>
        <strain evidence="2 3">SL50</strain>
    </source>
</reference>
<dbReference type="RefSeq" id="WP_149266946.1">
    <property type="nucleotide sequence ID" value="NZ_VFJB01000007.1"/>
</dbReference>